<gene>
    <name evidence="5" type="ORF">NG895_10580</name>
</gene>
<dbReference type="InterPro" id="IPR009057">
    <property type="entry name" value="Homeodomain-like_sf"/>
</dbReference>
<dbReference type="RefSeq" id="WP_252852453.1">
    <property type="nucleotide sequence ID" value="NZ_JAMXLR010000036.1"/>
</dbReference>
<accession>A0A9X2JGG3</accession>
<sequence length="232" mass="26285">MELVVEGQGTIRIQGKSHEIFPGVVFCYGMDSPHEMWASVENPMTKYFAAFELHNSLDTIADFNISKDIRWTRDLSTMRVLFDELIREGQQDGDLHQHITAAYLNLILLKAAEALPDDRIPRRSEGKGRDVFERALLCIETGFCDITSLDELGAKVGVDANYICRVFKRFGKETPIQCLSRHKLNYAAELLLSQSMSIAEIAGVVGYADQFYFSKVFKKRFGSSPRDFRTNG</sequence>
<dbReference type="PRINTS" id="PR00032">
    <property type="entry name" value="HTHARAC"/>
</dbReference>
<dbReference type="Gene3D" id="1.10.10.60">
    <property type="entry name" value="Homeodomain-like"/>
    <property type="match status" value="2"/>
</dbReference>
<feature type="domain" description="HTH araC/xylS-type" evidence="4">
    <location>
        <begin position="133"/>
        <end position="231"/>
    </location>
</feature>
<dbReference type="PANTHER" id="PTHR43280:SF31">
    <property type="entry name" value="TRANSCRIPTIONAL REGULATORY PROTEIN"/>
    <property type="match status" value="1"/>
</dbReference>
<evidence type="ECO:0000313" key="6">
    <source>
        <dbReference type="Proteomes" id="UP001155241"/>
    </source>
</evidence>
<dbReference type="Proteomes" id="UP001155241">
    <property type="component" value="Unassembled WGS sequence"/>
</dbReference>
<dbReference type="EMBL" id="JAMXLR010000036">
    <property type="protein sequence ID" value="MCO6044352.1"/>
    <property type="molecule type" value="Genomic_DNA"/>
</dbReference>
<organism evidence="5 6">
    <name type="scientific">Aeoliella straminimaris</name>
    <dbReference type="NCBI Taxonomy" id="2954799"/>
    <lineage>
        <taxon>Bacteria</taxon>
        <taxon>Pseudomonadati</taxon>
        <taxon>Planctomycetota</taxon>
        <taxon>Planctomycetia</taxon>
        <taxon>Pirellulales</taxon>
        <taxon>Lacipirellulaceae</taxon>
        <taxon>Aeoliella</taxon>
    </lineage>
</organism>
<evidence type="ECO:0000256" key="3">
    <source>
        <dbReference type="ARBA" id="ARBA00023163"/>
    </source>
</evidence>
<keyword evidence="2" id="KW-0238">DNA-binding</keyword>
<proteinExistence type="predicted"/>
<dbReference type="SMART" id="SM00342">
    <property type="entry name" value="HTH_ARAC"/>
    <property type="match status" value="1"/>
</dbReference>
<dbReference type="SUPFAM" id="SSF51215">
    <property type="entry name" value="Regulatory protein AraC"/>
    <property type="match status" value="1"/>
</dbReference>
<dbReference type="InterPro" id="IPR037923">
    <property type="entry name" value="HTH-like"/>
</dbReference>
<dbReference type="GO" id="GO:0043565">
    <property type="term" value="F:sequence-specific DNA binding"/>
    <property type="evidence" value="ECO:0007669"/>
    <property type="project" value="InterPro"/>
</dbReference>
<dbReference type="PROSITE" id="PS01124">
    <property type="entry name" value="HTH_ARAC_FAMILY_2"/>
    <property type="match status" value="1"/>
</dbReference>
<dbReference type="SUPFAM" id="SSF46689">
    <property type="entry name" value="Homeodomain-like"/>
    <property type="match status" value="1"/>
</dbReference>
<keyword evidence="1" id="KW-0805">Transcription regulation</keyword>
<evidence type="ECO:0000313" key="5">
    <source>
        <dbReference type="EMBL" id="MCO6044352.1"/>
    </source>
</evidence>
<dbReference type="Pfam" id="PF12833">
    <property type="entry name" value="HTH_18"/>
    <property type="match status" value="1"/>
</dbReference>
<dbReference type="InterPro" id="IPR018060">
    <property type="entry name" value="HTH_AraC"/>
</dbReference>
<keyword evidence="6" id="KW-1185">Reference proteome</keyword>
<dbReference type="GO" id="GO:0003700">
    <property type="term" value="F:DNA-binding transcription factor activity"/>
    <property type="evidence" value="ECO:0007669"/>
    <property type="project" value="InterPro"/>
</dbReference>
<protein>
    <submittedName>
        <fullName evidence="5">AraC family transcriptional regulator</fullName>
    </submittedName>
</protein>
<dbReference type="AlphaFoldDB" id="A0A9X2JGG3"/>
<evidence type="ECO:0000256" key="2">
    <source>
        <dbReference type="ARBA" id="ARBA00023125"/>
    </source>
</evidence>
<name>A0A9X2JGG3_9BACT</name>
<dbReference type="PANTHER" id="PTHR43280">
    <property type="entry name" value="ARAC-FAMILY TRANSCRIPTIONAL REGULATOR"/>
    <property type="match status" value="1"/>
</dbReference>
<keyword evidence="3" id="KW-0804">Transcription</keyword>
<dbReference type="InterPro" id="IPR020449">
    <property type="entry name" value="Tscrpt_reg_AraC-type_HTH"/>
</dbReference>
<dbReference type="InterPro" id="IPR014710">
    <property type="entry name" value="RmlC-like_jellyroll"/>
</dbReference>
<dbReference type="Gene3D" id="2.60.120.10">
    <property type="entry name" value="Jelly Rolls"/>
    <property type="match status" value="1"/>
</dbReference>
<comment type="caution">
    <text evidence="5">The sequence shown here is derived from an EMBL/GenBank/DDBJ whole genome shotgun (WGS) entry which is preliminary data.</text>
</comment>
<reference evidence="5" key="1">
    <citation type="submission" date="2022-06" db="EMBL/GenBank/DDBJ databases">
        <title>Aeoliella straminimaris, a novel planctomycete from sediments.</title>
        <authorList>
            <person name="Vitorino I.R."/>
            <person name="Lage O.M."/>
        </authorList>
    </citation>
    <scope>NUCLEOTIDE SEQUENCE</scope>
    <source>
        <strain evidence="5">ICT_H6.2</strain>
    </source>
</reference>
<evidence type="ECO:0000256" key="1">
    <source>
        <dbReference type="ARBA" id="ARBA00023015"/>
    </source>
</evidence>
<evidence type="ECO:0000259" key="4">
    <source>
        <dbReference type="PROSITE" id="PS01124"/>
    </source>
</evidence>